<dbReference type="Proteomes" id="UP001642360">
    <property type="component" value="Unassembled WGS sequence"/>
</dbReference>
<comment type="caution">
    <text evidence="1">The sequence shown here is derived from an EMBL/GenBank/DDBJ whole genome shotgun (WGS) entry which is preliminary data.</text>
</comment>
<keyword evidence="2" id="KW-1185">Reference proteome</keyword>
<accession>A0ABC8TU27</accession>
<name>A0ABC8TU27_9AQUA</name>
<feature type="non-terminal residue" evidence="1">
    <location>
        <position position="78"/>
    </location>
</feature>
<organism evidence="1 2">
    <name type="scientific">Ilex paraguariensis</name>
    <name type="common">yerba mate</name>
    <dbReference type="NCBI Taxonomy" id="185542"/>
    <lineage>
        <taxon>Eukaryota</taxon>
        <taxon>Viridiplantae</taxon>
        <taxon>Streptophyta</taxon>
        <taxon>Embryophyta</taxon>
        <taxon>Tracheophyta</taxon>
        <taxon>Spermatophyta</taxon>
        <taxon>Magnoliopsida</taxon>
        <taxon>eudicotyledons</taxon>
        <taxon>Gunneridae</taxon>
        <taxon>Pentapetalae</taxon>
        <taxon>asterids</taxon>
        <taxon>campanulids</taxon>
        <taxon>Aquifoliales</taxon>
        <taxon>Aquifoliaceae</taxon>
        <taxon>Ilex</taxon>
    </lineage>
</organism>
<proteinExistence type="predicted"/>
<protein>
    <submittedName>
        <fullName evidence="1">Uncharacterized protein</fullName>
    </submittedName>
</protein>
<reference evidence="1 2" key="1">
    <citation type="submission" date="2024-02" db="EMBL/GenBank/DDBJ databases">
        <authorList>
            <person name="Vignale AGUSTIN F."/>
            <person name="Sosa J E."/>
            <person name="Modenutti C."/>
        </authorList>
    </citation>
    <scope>NUCLEOTIDE SEQUENCE [LARGE SCALE GENOMIC DNA]</scope>
</reference>
<evidence type="ECO:0000313" key="2">
    <source>
        <dbReference type="Proteomes" id="UP001642360"/>
    </source>
</evidence>
<dbReference type="EMBL" id="CAUOFW020005723">
    <property type="protein sequence ID" value="CAK9171346.1"/>
    <property type="molecule type" value="Genomic_DNA"/>
</dbReference>
<dbReference type="AlphaFoldDB" id="A0ABC8TU27"/>
<gene>
    <name evidence="1" type="ORF">ILEXP_LOCUS40901</name>
</gene>
<sequence>MFWRIQLIPEMLKKMVIDAAGSLWPTMTIVYTNKDSIWDRTKQEQEAKLNLPVSARALAVARPNPEDTPMITTHPFLK</sequence>
<evidence type="ECO:0000313" key="1">
    <source>
        <dbReference type="EMBL" id="CAK9171346.1"/>
    </source>
</evidence>